<name>A0A3Q1JW54_ANATE</name>
<keyword evidence="2" id="KW-1133">Transmembrane helix</keyword>
<dbReference type="Proteomes" id="UP000265040">
    <property type="component" value="Chromosome 10"/>
</dbReference>
<reference evidence="4" key="2">
    <citation type="submission" date="2025-08" db="UniProtKB">
        <authorList>
            <consortium name="Ensembl"/>
        </authorList>
    </citation>
    <scope>IDENTIFICATION</scope>
</reference>
<dbReference type="AlphaFoldDB" id="A0A3Q1JW54"/>
<feature type="region of interest" description="Disordered" evidence="1">
    <location>
        <begin position="245"/>
        <end position="264"/>
    </location>
</feature>
<dbReference type="GeneTree" id="ENSGT00940000162696"/>
<protein>
    <submittedName>
        <fullName evidence="4">Si:ch1073-303k11.2</fullName>
    </submittedName>
</protein>
<dbReference type="OMA" id="VEVQWCA"/>
<feature type="signal peptide" evidence="3">
    <location>
        <begin position="1"/>
        <end position="23"/>
    </location>
</feature>
<organism evidence="4 5">
    <name type="scientific">Anabas testudineus</name>
    <name type="common">Climbing perch</name>
    <name type="synonym">Anthias testudineus</name>
    <dbReference type="NCBI Taxonomy" id="64144"/>
    <lineage>
        <taxon>Eukaryota</taxon>
        <taxon>Metazoa</taxon>
        <taxon>Chordata</taxon>
        <taxon>Craniata</taxon>
        <taxon>Vertebrata</taxon>
        <taxon>Euteleostomi</taxon>
        <taxon>Actinopterygii</taxon>
        <taxon>Neopterygii</taxon>
        <taxon>Teleostei</taxon>
        <taxon>Neoteleostei</taxon>
        <taxon>Acanthomorphata</taxon>
        <taxon>Anabantaria</taxon>
        <taxon>Anabantiformes</taxon>
        <taxon>Anabantoidei</taxon>
        <taxon>Anabantidae</taxon>
        <taxon>Anabas</taxon>
    </lineage>
</organism>
<dbReference type="STRING" id="64144.ENSATEP00000019651"/>
<evidence type="ECO:0000313" key="4">
    <source>
        <dbReference type="Ensembl" id="ENSATEP00000019651.2"/>
    </source>
</evidence>
<keyword evidence="2" id="KW-0812">Transmembrane</keyword>
<feature type="chain" id="PRO_5043411311" evidence="3">
    <location>
        <begin position="24"/>
        <end position="264"/>
    </location>
</feature>
<evidence type="ECO:0000256" key="3">
    <source>
        <dbReference type="SAM" id="SignalP"/>
    </source>
</evidence>
<dbReference type="InParanoid" id="A0A3Q1JW54"/>
<dbReference type="SUPFAM" id="SSF49265">
    <property type="entry name" value="Fibronectin type III"/>
    <property type="match status" value="1"/>
</dbReference>
<keyword evidence="2" id="KW-0472">Membrane</keyword>
<reference evidence="4" key="3">
    <citation type="submission" date="2025-09" db="UniProtKB">
        <authorList>
            <consortium name="Ensembl"/>
        </authorList>
    </citation>
    <scope>IDENTIFICATION</scope>
</reference>
<evidence type="ECO:0000256" key="1">
    <source>
        <dbReference type="SAM" id="MobiDB-lite"/>
    </source>
</evidence>
<evidence type="ECO:0000256" key="2">
    <source>
        <dbReference type="SAM" id="Phobius"/>
    </source>
</evidence>
<feature type="transmembrane region" description="Helical" evidence="2">
    <location>
        <begin position="214"/>
        <end position="237"/>
    </location>
</feature>
<sequence>MMSLQKNLGVLLFLLSVSSLLHSHGLSHAASTSPPVTRPRITFLTALGSDDDYEEEDDYENNGSPPMVLSSMKTPLLRNEPHLCHYDPCLENQQPCAYLATQTGCLCPGLSGDDEPPHAPRIQALLPIDEGDDKGKVEVKWCAPSSVVSGYRVVIQGRESDTLEVGDASRRGVLGSLVVGTKVCVEALNKAGTSTPSDFSCRRYDPPKSSDHELLVWIVGGGATLLVILIIVSVILWKRKTCQKGKRNSADGLGNPSYSTEGTL</sequence>
<dbReference type="Ensembl" id="ENSATET00000019981.3">
    <property type="protein sequence ID" value="ENSATEP00000019651.2"/>
    <property type="gene ID" value="ENSATEG00000013695.3"/>
</dbReference>
<dbReference type="InterPro" id="IPR036116">
    <property type="entry name" value="FN3_sf"/>
</dbReference>
<evidence type="ECO:0000313" key="5">
    <source>
        <dbReference type="Proteomes" id="UP000265040"/>
    </source>
</evidence>
<proteinExistence type="predicted"/>
<reference evidence="4" key="1">
    <citation type="submission" date="2021-04" db="EMBL/GenBank/DDBJ databases">
        <authorList>
            <consortium name="Wellcome Sanger Institute Data Sharing"/>
        </authorList>
    </citation>
    <scope>NUCLEOTIDE SEQUENCE [LARGE SCALE GENOMIC DNA]</scope>
</reference>
<dbReference type="GeneID" id="113160039"/>
<dbReference type="RefSeq" id="XP_026212854.1">
    <property type="nucleotide sequence ID" value="XM_026357069.1"/>
</dbReference>
<keyword evidence="5" id="KW-1185">Reference proteome</keyword>
<accession>A0A3Q1JW54</accession>
<keyword evidence="3" id="KW-0732">Signal</keyword>